<dbReference type="SUPFAM" id="SSF56112">
    <property type="entry name" value="Protein kinase-like (PK-like)"/>
    <property type="match status" value="1"/>
</dbReference>
<dbReference type="InterPro" id="IPR011009">
    <property type="entry name" value="Kinase-like_dom_sf"/>
</dbReference>
<dbReference type="AlphaFoldDB" id="A0A9W6LGU0"/>
<sequence>MRTVPPQSVLEAFAVTGEPRLLAGGQGETWQVGAVVLKPVGLEAESRWRASVLDALPDTERVRIARPVRAASGDWLHEGWEAAYHVAGRTDAKRWDAAIEAGAAFHELLAAVPRPDFLDDRDNWWSRADRASWNLGTVAEAPVLRRLMEAREPVSMVEQMVQGDLLGNVLYEPGLPPAIIDWSPYWRPTSWAAAVAVVDAMCWNGAGDDLVDRWGHLAQWSQTLLRALLFRMITDLEVAKSRGEEWQPHPAYDPVVGLVLERR</sequence>
<evidence type="ECO:0000313" key="2">
    <source>
        <dbReference type="Proteomes" id="UP001144313"/>
    </source>
</evidence>
<reference evidence="1" key="1">
    <citation type="submission" date="2022-12" db="EMBL/GenBank/DDBJ databases">
        <title>Reference genome sequencing for broad-spectrum identification of bacterial and archaeal isolates by mass spectrometry.</title>
        <authorList>
            <person name="Sekiguchi Y."/>
            <person name="Tourlousse D.M."/>
        </authorList>
    </citation>
    <scope>NUCLEOTIDE SEQUENCE</scope>
    <source>
        <strain evidence="1">LLR39Z86</strain>
    </source>
</reference>
<proteinExistence type="predicted"/>
<keyword evidence="2" id="KW-1185">Reference proteome</keyword>
<dbReference type="Proteomes" id="UP001144313">
    <property type="component" value="Unassembled WGS sequence"/>
</dbReference>
<name>A0A9W6LGU0_9ACTN</name>
<organism evidence="1 2">
    <name type="scientific">Glycomyces algeriensis</name>
    <dbReference type="NCBI Taxonomy" id="256037"/>
    <lineage>
        <taxon>Bacteria</taxon>
        <taxon>Bacillati</taxon>
        <taxon>Actinomycetota</taxon>
        <taxon>Actinomycetes</taxon>
        <taxon>Glycomycetales</taxon>
        <taxon>Glycomycetaceae</taxon>
        <taxon>Glycomyces</taxon>
    </lineage>
</organism>
<accession>A0A9W6LGU0</accession>
<dbReference type="InterPro" id="IPR013402">
    <property type="entry name" value="CHP02569"/>
</dbReference>
<evidence type="ECO:0000313" key="1">
    <source>
        <dbReference type="EMBL" id="GLI43347.1"/>
    </source>
</evidence>
<dbReference type="EMBL" id="BSDT01000001">
    <property type="protein sequence ID" value="GLI43347.1"/>
    <property type="molecule type" value="Genomic_DNA"/>
</dbReference>
<gene>
    <name evidence="1" type="ORF">GALLR39Z86_31970</name>
</gene>
<dbReference type="NCBIfam" id="TIGR02569">
    <property type="entry name" value="TIGR02569_actnb"/>
    <property type="match status" value="1"/>
</dbReference>
<comment type="caution">
    <text evidence="1">The sequence shown here is derived from an EMBL/GenBank/DDBJ whole genome shotgun (WGS) entry which is preliminary data.</text>
</comment>
<protein>
    <submittedName>
        <fullName evidence="1">TIGR02569 family protein</fullName>
    </submittedName>
</protein>